<dbReference type="EMBL" id="JAKNDN010000032">
    <property type="protein sequence ID" value="MCG4961210.1"/>
    <property type="molecule type" value="Genomic_DNA"/>
</dbReference>
<dbReference type="InterPro" id="IPR007627">
    <property type="entry name" value="RNA_pol_sigma70_r2"/>
</dbReference>
<dbReference type="SUPFAM" id="SSF88946">
    <property type="entry name" value="Sigma2 domain of RNA polymerase sigma factors"/>
    <property type="match status" value="1"/>
</dbReference>
<dbReference type="RefSeq" id="WP_237983036.1">
    <property type="nucleotide sequence ID" value="NZ_JAHONW010000009.1"/>
</dbReference>
<sequence length="181" mass="21866">MTKTEKQRIDFSDAKRLKAEYEAYFSALKYFAFRYIEDEEVVCDLLQDLFVKLWERGEMFENEMVLKAYLYRSVRNNCLTYIRDNRRREHRLAEYEPEETEEAFVDRIIEAEVYALVNEVFEELPDACRKVYLRSLEGKSHQEISEELNIAINTIKKHKNNANHYLRVRLEKLLCFITWIG</sequence>
<protein>
    <submittedName>
        <fullName evidence="7">Sigma-70 family RNA polymerase sigma factor</fullName>
    </submittedName>
</protein>
<feature type="domain" description="RNA polymerase sigma factor 70 region 4 type 2" evidence="6">
    <location>
        <begin position="119"/>
        <end position="159"/>
    </location>
</feature>
<name>A0AAW5CHJ2_9BACT</name>
<dbReference type="InterPro" id="IPR013325">
    <property type="entry name" value="RNA_pol_sigma_r2"/>
</dbReference>
<dbReference type="Pfam" id="PF08281">
    <property type="entry name" value="Sigma70_r4_2"/>
    <property type="match status" value="1"/>
</dbReference>
<dbReference type="Gene3D" id="1.10.1740.10">
    <property type="match status" value="1"/>
</dbReference>
<dbReference type="SUPFAM" id="SSF88659">
    <property type="entry name" value="Sigma3 and sigma4 domains of RNA polymerase sigma factors"/>
    <property type="match status" value="1"/>
</dbReference>
<dbReference type="InterPro" id="IPR013249">
    <property type="entry name" value="RNA_pol_sigma70_r4_t2"/>
</dbReference>
<dbReference type="InterPro" id="IPR014284">
    <property type="entry name" value="RNA_pol_sigma-70_dom"/>
</dbReference>
<evidence type="ECO:0000256" key="2">
    <source>
        <dbReference type="ARBA" id="ARBA00023015"/>
    </source>
</evidence>
<comment type="similarity">
    <text evidence="1">Belongs to the sigma-70 factor family. ECF subfamily.</text>
</comment>
<dbReference type="GO" id="GO:0016987">
    <property type="term" value="F:sigma factor activity"/>
    <property type="evidence" value="ECO:0007669"/>
    <property type="project" value="UniProtKB-KW"/>
</dbReference>
<dbReference type="PANTHER" id="PTHR43133">
    <property type="entry name" value="RNA POLYMERASE ECF-TYPE SIGMA FACTO"/>
    <property type="match status" value="1"/>
</dbReference>
<accession>A0AAW5CHJ2</accession>
<dbReference type="AlphaFoldDB" id="A0AAW5CHJ2"/>
<dbReference type="PANTHER" id="PTHR43133:SF46">
    <property type="entry name" value="RNA POLYMERASE SIGMA-70 FACTOR ECF SUBFAMILY"/>
    <property type="match status" value="1"/>
</dbReference>
<dbReference type="GO" id="GO:0006352">
    <property type="term" value="P:DNA-templated transcription initiation"/>
    <property type="evidence" value="ECO:0007669"/>
    <property type="project" value="InterPro"/>
</dbReference>
<evidence type="ECO:0000256" key="4">
    <source>
        <dbReference type="ARBA" id="ARBA00023163"/>
    </source>
</evidence>
<evidence type="ECO:0000259" key="6">
    <source>
        <dbReference type="Pfam" id="PF08281"/>
    </source>
</evidence>
<dbReference type="Proteomes" id="UP001199750">
    <property type="component" value="Unassembled WGS sequence"/>
</dbReference>
<evidence type="ECO:0000313" key="7">
    <source>
        <dbReference type="EMBL" id="MCG4961210.1"/>
    </source>
</evidence>
<dbReference type="NCBIfam" id="TIGR02937">
    <property type="entry name" value="sigma70-ECF"/>
    <property type="match status" value="1"/>
</dbReference>
<gene>
    <name evidence="7" type="ORF">L0P03_15330</name>
</gene>
<evidence type="ECO:0000313" key="8">
    <source>
        <dbReference type="Proteomes" id="UP001199750"/>
    </source>
</evidence>
<keyword evidence="3" id="KW-0731">Sigma factor</keyword>
<keyword evidence="4" id="KW-0804">Transcription</keyword>
<evidence type="ECO:0000256" key="1">
    <source>
        <dbReference type="ARBA" id="ARBA00010641"/>
    </source>
</evidence>
<dbReference type="InterPro" id="IPR036388">
    <property type="entry name" value="WH-like_DNA-bd_sf"/>
</dbReference>
<evidence type="ECO:0000259" key="5">
    <source>
        <dbReference type="Pfam" id="PF04542"/>
    </source>
</evidence>
<evidence type="ECO:0000256" key="3">
    <source>
        <dbReference type="ARBA" id="ARBA00023082"/>
    </source>
</evidence>
<reference evidence="7" key="1">
    <citation type="submission" date="2022-01" db="EMBL/GenBank/DDBJ databases">
        <title>Collection of gut derived symbiotic bacterial strains cultured from healthy donors.</title>
        <authorList>
            <person name="Lin H."/>
            <person name="Kohout C."/>
            <person name="Waligurski E."/>
            <person name="Pamer E.G."/>
        </authorList>
    </citation>
    <scope>NUCLEOTIDE SEQUENCE</scope>
    <source>
        <strain evidence="7">DFI.1.149</strain>
    </source>
</reference>
<dbReference type="InterPro" id="IPR039425">
    <property type="entry name" value="RNA_pol_sigma-70-like"/>
</dbReference>
<dbReference type="Gene3D" id="1.10.10.10">
    <property type="entry name" value="Winged helix-like DNA-binding domain superfamily/Winged helix DNA-binding domain"/>
    <property type="match status" value="1"/>
</dbReference>
<keyword evidence="2" id="KW-0805">Transcription regulation</keyword>
<dbReference type="InterPro" id="IPR013324">
    <property type="entry name" value="RNA_pol_sigma_r3/r4-like"/>
</dbReference>
<dbReference type="GO" id="GO:0003677">
    <property type="term" value="F:DNA binding"/>
    <property type="evidence" value="ECO:0007669"/>
    <property type="project" value="InterPro"/>
</dbReference>
<comment type="caution">
    <text evidence="7">The sequence shown here is derived from an EMBL/GenBank/DDBJ whole genome shotgun (WGS) entry which is preliminary data.</text>
</comment>
<dbReference type="Pfam" id="PF04542">
    <property type="entry name" value="Sigma70_r2"/>
    <property type="match status" value="1"/>
</dbReference>
<feature type="domain" description="RNA polymerase sigma-70 region 2" evidence="5">
    <location>
        <begin position="21"/>
        <end position="88"/>
    </location>
</feature>
<organism evidence="7 8">
    <name type="scientific">Odoribacter splanchnicus</name>
    <dbReference type="NCBI Taxonomy" id="28118"/>
    <lineage>
        <taxon>Bacteria</taxon>
        <taxon>Pseudomonadati</taxon>
        <taxon>Bacteroidota</taxon>
        <taxon>Bacteroidia</taxon>
        <taxon>Bacteroidales</taxon>
        <taxon>Odoribacteraceae</taxon>
        <taxon>Odoribacter</taxon>
    </lineage>
</organism>
<proteinExistence type="inferred from homology"/>